<evidence type="ECO:0000313" key="3">
    <source>
        <dbReference type="Proteomes" id="UP000636709"/>
    </source>
</evidence>
<evidence type="ECO:0000313" key="2">
    <source>
        <dbReference type="EMBL" id="KAF8667065.1"/>
    </source>
</evidence>
<comment type="caution">
    <text evidence="2">The sequence shown here is derived from an EMBL/GenBank/DDBJ whole genome shotgun (WGS) entry which is preliminary data.</text>
</comment>
<feature type="chain" id="PRO_5032295678" evidence="1">
    <location>
        <begin position="26"/>
        <end position="90"/>
    </location>
</feature>
<protein>
    <submittedName>
        <fullName evidence="2">Uncharacterized protein</fullName>
    </submittedName>
</protein>
<dbReference type="EMBL" id="JACEFO010002303">
    <property type="protein sequence ID" value="KAF8667065.1"/>
    <property type="molecule type" value="Genomic_DNA"/>
</dbReference>
<dbReference type="Proteomes" id="UP000636709">
    <property type="component" value="Unassembled WGS sequence"/>
</dbReference>
<organism evidence="2 3">
    <name type="scientific">Digitaria exilis</name>
    <dbReference type="NCBI Taxonomy" id="1010633"/>
    <lineage>
        <taxon>Eukaryota</taxon>
        <taxon>Viridiplantae</taxon>
        <taxon>Streptophyta</taxon>
        <taxon>Embryophyta</taxon>
        <taxon>Tracheophyta</taxon>
        <taxon>Spermatophyta</taxon>
        <taxon>Magnoliopsida</taxon>
        <taxon>Liliopsida</taxon>
        <taxon>Poales</taxon>
        <taxon>Poaceae</taxon>
        <taxon>PACMAD clade</taxon>
        <taxon>Panicoideae</taxon>
        <taxon>Panicodae</taxon>
        <taxon>Paniceae</taxon>
        <taxon>Anthephorinae</taxon>
        <taxon>Digitaria</taxon>
    </lineage>
</organism>
<reference evidence="2" key="1">
    <citation type="submission" date="2020-07" db="EMBL/GenBank/DDBJ databases">
        <title>Genome sequence and genetic diversity analysis of an under-domesticated orphan crop, white fonio (Digitaria exilis).</title>
        <authorList>
            <person name="Bennetzen J.L."/>
            <person name="Chen S."/>
            <person name="Ma X."/>
            <person name="Wang X."/>
            <person name="Yssel A.E.J."/>
            <person name="Chaluvadi S.R."/>
            <person name="Johnson M."/>
            <person name="Gangashetty P."/>
            <person name="Hamidou F."/>
            <person name="Sanogo M.D."/>
            <person name="Zwaenepoel A."/>
            <person name="Wallace J."/>
            <person name="Van De Peer Y."/>
            <person name="Van Deynze A."/>
        </authorList>
    </citation>
    <scope>NUCLEOTIDE SEQUENCE</scope>
    <source>
        <tissue evidence="2">Leaves</tissue>
    </source>
</reference>
<accession>A0A835E575</accession>
<name>A0A835E575_9POAL</name>
<keyword evidence="1" id="KW-0732">Signal</keyword>
<feature type="signal peptide" evidence="1">
    <location>
        <begin position="1"/>
        <end position="25"/>
    </location>
</feature>
<keyword evidence="3" id="KW-1185">Reference proteome</keyword>
<dbReference type="OrthoDB" id="695425at2759"/>
<gene>
    <name evidence="2" type="ORF">HU200_053241</name>
</gene>
<dbReference type="Gramene" id="Dexi3A01G0007730.1">
    <property type="protein sequence ID" value="Dexi3A01G0007730.1:cds"/>
    <property type="gene ID" value="Dexi3A01G0007730"/>
</dbReference>
<proteinExistence type="predicted"/>
<evidence type="ECO:0000256" key="1">
    <source>
        <dbReference type="SAM" id="SignalP"/>
    </source>
</evidence>
<sequence>MATSHAAIVIFTLLLLASSPSLVHARTMPHAHDASASSSLVSQDFLQVFKAPPAPLVLTDKPEIAAAERRQIIEATADGSVPSPGIGHHH</sequence>
<dbReference type="AlphaFoldDB" id="A0A835E575"/>